<dbReference type="Proteomes" id="UP001150238">
    <property type="component" value="Unassembled WGS sequence"/>
</dbReference>
<proteinExistence type="predicted"/>
<accession>A0A9W9DS94</accession>
<sequence>MSKVSLDESALPSAHSSATKGFTEKYMNCYDLIIYAERNALDIYASTHKVSAKQKIICARVAGGFLIHLHNKRRILGDLPAGEVVSQILSGCEIHAQPLTQNPTEPKGYYDRIIVIGGSMPTQDVIYQVGQLLCDCLIYAFRSSNKVPTPRFTYPSWQSFTRLEDMLAQTMEASGNDYQTAREKVLARDGYQCMITGVWDTNSLERNMELNELLVKSRGYEATVKTCHILSQSIMEGIGDQVQPNKDESMPGLHSQTAPSSGVTEILTQFHLGHLDDMYEVRVVRDGILGTFSHVNRQPHFKINEMLKKQKFRHVHLALPDSRFLTLYAVCAHVAYMSGAVEYFNDLEWDAEDAIVVTEDSVKLLYNLLSLFTAIPAY</sequence>
<gene>
    <name evidence="1" type="ORF">C8J55DRAFT_559733</name>
</gene>
<protein>
    <submittedName>
        <fullName evidence="1">Uncharacterized protein</fullName>
    </submittedName>
</protein>
<evidence type="ECO:0000313" key="2">
    <source>
        <dbReference type="Proteomes" id="UP001150238"/>
    </source>
</evidence>
<organism evidence="1 2">
    <name type="scientific">Lentinula lateritia</name>
    <dbReference type="NCBI Taxonomy" id="40482"/>
    <lineage>
        <taxon>Eukaryota</taxon>
        <taxon>Fungi</taxon>
        <taxon>Dikarya</taxon>
        <taxon>Basidiomycota</taxon>
        <taxon>Agaricomycotina</taxon>
        <taxon>Agaricomycetes</taxon>
        <taxon>Agaricomycetidae</taxon>
        <taxon>Agaricales</taxon>
        <taxon>Marasmiineae</taxon>
        <taxon>Omphalotaceae</taxon>
        <taxon>Lentinula</taxon>
    </lineage>
</organism>
<dbReference type="EMBL" id="JANVFS010000013">
    <property type="protein sequence ID" value="KAJ4482904.1"/>
    <property type="molecule type" value="Genomic_DNA"/>
</dbReference>
<dbReference type="AlphaFoldDB" id="A0A9W9DS94"/>
<comment type="caution">
    <text evidence="1">The sequence shown here is derived from an EMBL/GenBank/DDBJ whole genome shotgun (WGS) entry which is preliminary data.</text>
</comment>
<reference evidence="1" key="2">
    <citation type="journal article" date="2023" name="Proc. Natl. Acad. Sci. U.S.A.">
        <title>A global phylogenomic analysis of the shiitake genus Lentinula.</title>
        <authorList>
            <person name="Sierra-Patev S."/>
            <person name="Min B."/>
            <person name="Naranjo-Ortiz M."/>
            <person name="Looney B."/>
            <person name="Konkel Z."/>
            <person name="Slot J.C."/>
            <person name="Sakamoto Y."/>
            <person name="Steenwyk J.L."/>
            <person name="Rokas A."/>
            <person name="Carro J."/>
            <person name="Camarero S."/>
            <person name="Ferreira P."/>
            <person name="Molpeceres G."/>
            <person name="Ruiz-Duenas F.J."/>
            <person name="Serrano A."/>
            <person name="Henrissat B."/>
            <person name="Drula E."/>
            <person name="Hughes K.W."/>
            <person name="Mata J.L."/>
            <person name="Ishikawa N.K."/>
            <person name="Vargas-Isla R."/>
            <person name="Ushijima S."/>
            <person name="Smith C.A."/>
            <person name="Donoghue J."/>
            <person name="Ahrendt S."/>
            <person name="Andreopoulos W."/>
            <person name="He G."/>
            <person name="LaButti K."/>
            <person name="Lipzen A."/>
            <person name="Ng V."/>
            <person name="Riley R."/>
            <person name="Sandor L."/>
            <person name="Barry K."/>
            <person name="Martinez A.T."/>
            <person name="Xiao Y."/>
            <person name="Gibbons J.G."/>
            <person name="Terashima K."/>
            <person name="Grigoriev I.V."/>
            <person name="Hibbett D."/>
        </authorList>
    </citation>
    <scope>NUCLEOTIDE SEQUENCE</scope>
    <source>
        <strain evidence="1">Sp2 HRB7682 ss15</strain>
    </source>
</reference>
<reference evidence="1" key="1">
    <citation type="submission" date="2022-08" db="EMBL/GenBank/DDBJ databases">
        <authorList>
            <consortium name="DOE Joint Genome Institute"/>
            <person name="Min B."/>
            <person name="Riley R."/>
            <person name="Sierra-Patev S."/>
            <person name="Naranjo-Ortiz M."/>
            <person name="Looney B."/>
            <person name="Konkel Z."/>
            <person name="Slot J.C."/>
            <person name="Sakamoto Y."/>
            <person name="Steenwyk J.L."/>
            <person name="Rokas A."/>
            <person name="Carro J."/>
            <person name="Camarero S."/>
            <person name="Ferreira P."/>
            <person name="Molpeceres G."/>
            <person name="Ruiz-Duenas F.J."/>
            <person name="Serrano A."/>
            <person name="Henrissat B."/>
            <person name="Drula E."/>
            <person name="Hughes K.W."/>
            <person name="Mata J.L."/>
            <person name="Ishikawa N.K."/>
            <person name="Vargas-Isla R."/>
            <person name="Ushijima S."/>
            <person name="Smith C.A."/>
            <person name="Ahrendt S."/>
            <person name="Andreopoulos W."/>
            <person name="He G."/>
            <person name="Labutti K."/>
            <person name="Lipzen A."/>
            <person name="Ng V."/>
            <person name="Sandor L."/>
            <person name="Barry K."/>
            <person name="Martinez A.T."/>
            <person name="Xiao Y."/>
            <person name="Gibbons J.G."/>
            <person name="Terashima K."/>
            <person name="Hibbett D.S."/>
            <person name="Grigoriev I.V."/>
        </authorList>
    </citation>
    <scope>NUCLEOTIDE SEQUENCE</scope>
    <source>
        <strain evidence="1">Sp2 HRB7682 ss15</strain>
    </source>
</reference>
<name>A0A9W9DS94_9AGAR</name>
<evidence type="ECO:0000313" key="1">
    <source>
        <dbReference type="EMBL" id="KAJ4482904.1"/>
    </source>
</evidence>